<sequence>MSLLTFFLNVLTRTCPPPGALRNGLAVLLVVIFLLPALSFTFGEDPQDTDRPATPLRVPPISFRRHQPPSITLEAAEEKRTSCISAAHGGDI</sequence>
<comment type="caution">
    <text evidence="2">The sequence shown here is derived from an EMBL/GenBank/DDBJ whole genome shotgun (WGS) entry which is preliminary data.</text>
</comment>
<keyword evidence="3" id="KW-1185">Reference proteome</keyword>
<protein>
    <submittedName>
        <fullName evidence="2">Uncharacterized protein</fullName>
    </submittedName>
</protein>
<name>A0A5C6NFP1_9TELE</name>
<accession>A0A5C6NFP1</accession>
<evidence type="ECO:0000313" key="2">
    <source>
        <dbReference type="EMBL" id="TWW65479.1"/>
    </source>
</evidence>
<dbReference type="EMBL" id="RHFK02000014">
    <property type="protein sequence ID" value="TWW65479.1"/>
    <property type="molecule type" value="Genomic_DNA"/>
</dbReference>
<evidence type="ECO:0000313" key="3">
    <source>
        <dbReference type="Proteomes" id="UP000324091"/>
    </source>
</evidence>
<evidence type="ECO:0000256" key="1">
    <source>
        <dbReference type="SAM" id="Phobius"/>
    </source>
</evidence>
<organism evidence="2 3">
    <name type="scientific">Takifugu flavidus</name>
    <name type="common">sansaifugu</name>
    <dbReference type="NCBI Taxonomy" id="433684"/>
    <lineage>
        <taxon>Eukaryota</taxon>
        <taxon>Metazoa</taxon>
        <taxon>Chordata</taxon>
        <taxon>Craniata</taxon>
        <taxon>Vertebrata</taxon>
        <taxon>Euteleostomi</taxon>
        <taxon>Actinopterygii</taxon>
        <taxon>Neopterygii</taxon>
        <taxon>Teleostei</taxon>
        <taxon>Neoteleostei</taxon>
        <taxon>Acanthomorphata</taxon>
        <taxon>Eupercaria</taxon>
        <taxon>Tetraodontiformes</taxon>
        <taxon>Tetradontoidea</taxon>
        <taxon>Tetraodontidae</taxon>
        <taxon>Takifugu</taxon>
    </lineage>
</organism>
<keyword evidence="1" id="KW-0812">Transmembrane</keyword>
<feature type="transmembrane region" description="Helical" evidence="1">
    <location>
        <begin position="20"/>
        <end position="42"/>
    </location>
</feature>
<dbReference type="AlphaFoldDB" id="A0A5C6NFP1"/>
<keyword evidence="1" id="KW-1133">Transmembrane helix</keyword>
<dbReference type="Proteomes" id="UP000324091">
    <property type="component" value="Chromosome 21"/>
</dbReference>
<proteinExistence type="predicted"/>
<reference evidence="2 3" key="1">
    <citation type="submission" date="2019-04" db="EMBL/GenBank/DDBJ databases">
        <title>Chromosome genome assembly for Takifugu flavidus.</title>
        <authorList>
            <person name="Xiao S."/>
        </authorList>
    </citation>
    <scope>NUCLEOTIDE SEQUENCE [LARGE SCALE GENOMIC DNA]</scope>
    <source>
        <strain evidence="2">HTHZ2018</strain>
        <tissue evidence="2">Muscle</tissue>
    </source>
</reference>
<keyword evidence="1" id="KW-0472">Membrane</keyword>
<gene>
    <name evidence="2" type="ORF">D4764_21G0003790</name>
</gene>